<evidence type="ECO:0000313" key="1">
    <source>
        <dbReference type="EMBL" id="GFO16914.1"/>
    </source>
</evidence>
<accession>A0AAV4BDM3</accession>
<organism evidence="1 2">
    <name type="scientific">Plakobranchus ocellatus</name>
    <dbReference type="NCBI Taxonomy" id="259542"/>
    <lineage>
        <taxon>Eukaryota</taxon>
        <taxon>Metazoa</taxon>
        <taxon>Spiralia</taxon>
        <taxon>Lophotrochozoa</taxon>
        <taxon>Mollusca</taxon>
        <taxon>Gastropoda</taxon>
        <taxon>Heterobranchia</taxon>
        <taxon>Euthyneura</taxon>
        <taxon>Panpulmonata</taxon>
        <taxon>Sacoglossa</taxon>
        <taxon>Placobranchoidea</taxon>
        <taxon>Plakobranchidae</taxon>
        <taxon>Plakobranchus</taxon>
    </lineage>
</organism>
<dbReference type="InterPro" id="IPR036397">
    <property type="entry name" value="RNaseH_sf"/>
</dbReference>
<evidence type="ECO:0008006" key="3">
    <source>
        <dbReference type="Google" id="ProtNLM"/>
    </source>
</evidence>
<gene>
    <name evidence="1" type="ORF">PoB_004341900</name>
</gene>
<sequence>MALQGSKQVIFKYYYASAKWCLSLLREKKPGHLTKGVVLQHDNATLHTATMTVDWIDRYEWDVIPHLLPQFGLGKRFITAVPATLSSAVRNNNNHSLAAPQARSHFLLDVRFSQDREPNY</sequence>
<protein>
    <recommendedName>
        <fullName evidence="3">Transposase</fullName>
    </recommendedName>
</protein>
<proteinExistence type="predicted"/>
<keyword evidence="2" id="KW-1185">Reference proteome</keyword>
<comment type="caution">
    <text evidence="1">The sequence shown here is derived from an EMBL/GenBank/DDBJ whole genome shotgun (WGS) entry which is preliminary data.</text>
</comment>
<dbReference type="AlphaFoldDB" id="A0AAV4BDM3"/>
<dbReference type="Proteomes" id="UP000735302">
    <property type="component" value="Unassembled WGS sequence"/>
</dbReference>
<dbReference type="EMBL" id="BLXT01004727">
    <property type="protein sequence ID" value="GFO16914.1"/>
    <property type="molecule type" value="Genomic_DNA"/>
</dbReference>
<reference evidence="1 2" key="1">
    <citation type="journal article" date="2021" name="Elife">
        <title>Chloroplast acquisition without the gene transfer in kleptoplastic sea slugs, Plakobranchus ocellatus.</title>
        <authorList>
            <person name="Maeda T."/>
            <person name="Takahashi S."/>
            <person name="Yoshida T."/>
            <person name="Shimamura S."/>
            <person name="Takaki Y."/>
            <person name="Nagai Y."/>
            <person name="Toyoda A."/>
            <person name="Suzuki Y."/>
            <person name="Arimoto A."/>
            <person name="Ishii H."/>
            <person name="Satoh N."/>
            <person name="Nishiyama T."/>
            <person name="Hasebe M."/>
            <person name="Maruyama T."/>
            <person name="Minagawa J."/>
            <person name="Obokata J."/>
            <person name="Shigenobu S."/>
        </authorList>
    </citation>
    <scope>NUCLEOTIDE SEQUENCE [LARGE SCALE GENOMIC DNA]</scope>
</reference>
<name>A0AAV4BDM3_9GAST</name>
<dbReference type="Gene3D" id="3.30.420.10">
    <property type="entry name" value="Ribonuclease H-like superfamily/Ribonuclease H"/>
    <property type="match status" value="1"/>
</dbReference>
<evidence type="ECO:0000313" key="2">
    <source>
        <dbReference type="Proteomes" id="UP000735302"/>
    </source>
</evidence>
<dbReference type="GO" id="GO:0003676">
    <property type="term" value="F:nucleic acid binding"/>
    <property type="evidence" value="ECO:0007669"/>
    <property type="project" value="InterPro"/>
</dbReference>